<protein>
    <submittedName>
        <fullName evidence="2">Glycosyl transferase</fullName>
    </submittedName>
</protein>
<keyword evidence="1" id="KW-1133">Transmembrane helix</keyword>
<dbReference type="Proteomes" id="UP000717981">
    <property type="component" value="Unassembled WGS sequence"/>
</dbReference>
<keyword evidence="3" id="KW-1185">Reference proteome</keyword>
<sequence>MDISLMNLGHAALLFALPASLAGVCKLAWRRGEEIEYGWFAILFIALCLGVALESILGRLL</sequence>
<dbReference type="GO" id="GO:0016740">
    <property type="term" value="F:transferase activity"/>
    <property type="evidence" value="ECO:0007669"/>
    <property type="project" value="UniProtKB-KW"/>
</dbReference>
<dbReference type="OrthoDB" id="9939519at2"/>
<dbReference type="RefSeq" id="WP_162123285.1">
    <property type="nucleotide sequence ID" value="NZ_PDWK01000003.1"/>
</dbReference>
<proteinExistence type="predicted"/>
<gene>
    <name evidence="2" type="ORF">CR938_01360</name>
</gene>
<reference evidence="2" key="1">
    <citation type="submission" date="2017-10" db="EMBL/GenBank/DDBJ databases">
        <title>Whole genome sequencing of members of genus Pseudoxanthomonas.</title>
        <authorList>
            <person name="Kumar S."/>
            <person name="Bansal K."/>
            <person name="Kaur A."/>
            <person name="Patil P."/>
            <person name="Sharma S."/>
            <person name="Patil P.B."/>
        </authorList>
    </citation>
    <scope>NUCLEOTIDE SEQUENCE</scope>
    <source>
        <strain evidence="2">DSM 22914</strain>
    </source>
</reference>
<organism evidence="2 3">
    <name type="scientific">Pseudoxanthomonas taiwanensis</name>
    <dbReference type="NCBI Taxonomy" id="176598"/>
    <lineage>
        <taxon>Bacteria</taxon>
        <taxon>Pseudomonadati</taxon>
        <taxon>Pseudomonadota</taxon>
        <taxon>Gammaproteobacteria</taxon>
        <taxon>Lysobacterales</taxon>
        <taxon>Lysobacteraceae</taxon>
        <taxon>Pseudoxanthomonas</taxon>
    </lineage>
</organism>
<name>A0A921NVJ1_9GAMM</name>
<keyword evidence="2" id="KW-0808">Transferase</keyword>
<accession>A0A921NVJ1</accession>
<dbReference type="AlphaFoldDB" id="A0A921NVJ1"/>
<evidence type="ECO:0000256" key="1">
    <source>
        <dbReference type="SAM" id="Phobius"/>
    </source>
</evidence>
<keyword evidence="1" id="KW-0472">Membrane</keyword>
<dbReference type="EMBL" id="PDWK01000003">
    <property type="protein sequence ID" value="KAF1690708.1"/>
    <property type="molecule type" value="Genomic_DNA"/>
</dbReference>
<evidence type="ECO:0000313" key="3">
    <source>
        <dbReference type="Proteomes" id="UP000717981"/>
    </source>
</evidence>
<keyword evidence="1" id="KW-0812">Transmembrane</keyword>
<evidence type="ECO:0000313" key="2">
    <source>
        <dbReference type="EMBL" id="KAF1690708.1"/>
    </source>
</evidence>
<comment type="caution">
    <text evidence="2">The sequence shown here is derived from an EMBL/GenBank/DDBJ whole genome shotgun (WGS) entry which is preliminary data.</text>
</comment>
<feature type="transmembrane region" description="Helical" evidence="1">
    <location>
        <begin position="38"/>
        <end position="57"/>
    </location>
</feature>